<feature type="domain" description="Transposase IS701-like DDE" evidence="1">
    <location>
        <begin position="13"/>
        <end position="216"/>
    </location>
</feature>
<gene>
    <name evidence="2" type="ORF">EV643_107273</name>
</gene>
<evidence type="ECO:0000313" key="2">
    <source>
        <dbReference type="EMBL" id="TDO48643.1"/>
    </source>
</evidence>
<dbReference type="InterPro" id="IPR038721">
    <property type="entry name" value="IS701-like_DDE_dom"/>
</dbReference>
<name>A0A4R6KIX0_9ACTN</name>
<evidence type="ECO:0000313" key="3">
    <source>
        <dbReference type="Proteomes" id="UP000295388"/>
    </source>
</evidence>
<keyword evidence="3" id="KW-1185">Reference proteome</keyword>
<accession>A0A4R6KIX0</accession>
<dbReference type="PANTHER" id="PTHR33627">
    <property type="entry name" value="TRANSPOSASE"/>
    <property type="match status" value="1"/>
</dbReference>
<dbReference type="SUPFAM" id="SSF53098">
    <property type="entry name" value="Ribonuclease H-like"/>
    <property type="match status" value="1"/>
</dbReference>
<dbReference type="PANTHER" id="PTHR33627:SF1">
    <property type="entry name" value="TRANSPOSASE"/>
    <property type="match status" value="1"/>
</dbReference>
<evidence type="ECO:0000259" key="1">
    <source>
        <dbReference type="Pfam" id="PF13546"/>
    </source>
</evidence>
<proteinExistence type="predicted"/>
<dbReference type="InterPro" id="IPR039365">
    <property type="entry name" value="IS701-like"/>
</dbReference>
<dbReference type="NCBIfam" id="NF033540">
    <property type="entry name" value="transpos_IS701"/>
    <property type="match status" value="1"/>
</dbReference>
<dbReference type="InterPro" id="IPR012337">
    <property type="entry name" value="RNaseH-like_sf"/>
</dbReference>
<dbReference type="EMBL" id="SNWQ01000007">
    <property type="protein sequence ID" value="TDO48643.1"/>
    <property type="molecule type" value="Genomic_DNA"/>
</dbReference>
<dbReference type="AlphaFoldDB" id="A0A4R6KIX0"/>
<sequence length="420" mass="46448">MEWIACRFVRVEPRRRVGLFLLGLLAGLPRVNCWTIAEHAGEASPDGMQHLLARAAWHADAVRDDLRGYVVDHLADPGAVLVVDETGDLKKGVHTVGVQRQYTGTAGRIENAQVGVYLVYAATGGHAFIDRALYLPKSWTTEPDRCRAAGVPDDIKFATKPALAREMIIRALDAGVPASWVAGDEVYGCDSKLRTGLQERRIGYVLAVACDHQVATLAGKHPAKALARRLPARAWNRLSAGAGAKGHRWYDWALIDIPVDVTDAEVPGSVGDQALLVRRSISTGELAFYRCYTPVPVPLATLVAVAGRRWTIEESFQAGKGLTGLDEHQVRRWISWHRWTILAMLAHAFLAVTAATARAQTHPTPGLIALTANEIRHLFTHLLDHTRHSAPHLLHWSRWRRRHQARARDCHHCRQTAQLA</sequence>
<protein>
    <submittedName>
        <fullName evidence="2">SRSO17 transposase</fullName>
    </submittedName>
</protein>
<reference evidence="2 3" key="1">
    <citation type="submission" date="2019-03" db="EMBL/GenBank/DDBJ databases">
        <title>Genomic Encyclopedia of Type Strains, Phase III (KMG-III): the genomes of soil and plant-associated and newly described type strains.</title>
        <authorList>
            <person name="Whitman W."/>
        </authorList>
    </citation>
    <scope>NUCLEOTIDE SEQUENCE [LARGE SCALE GENOMIC DNA]</scope>
    <source>
        <strain evidence="2 3">VKM Ac-2527</strain>
    </source>
</reference>
<dbReference type="Pfam" id="PF13546">
    <property type="entry name" value="DDE_5"/>
    <property type="match status" value="1"/>
</dbReference>
<comment type="caution">
    <text evidence="2">The sequence shown here is derived from an EMBL/GenBank/DDBJ whole genome shotgun (WGS) entry which is preliminary data.</text>
</comment>
<dbReference type="Proteomes" id="UP000295388">
    <property type="component" value="Unassembled WGS sequence"/>
</dbReference>
<dbReference type="OrthoDB" id="4954307at2"/>
<organism evidence="2 3">
    <name type="scientific">Kribbella caucasensis</name>
    <dbReference type="NCBI Taxonomy" id="2512215"/>
    <lineage>
        <taxon>Bacteria</taxon>
        <taxon>Bacillati</taxon>
        <taxon>Actinomycetota</taxon>
        <taxon>Actinomycetes</taxon>
        <taxon>Propionibacteriales</taxon>
        <taxon>Kribbellaceae</taxon>
        <taxon>Kribbella</taxon>
    </lineage>
</organism>